<dbReference type="Proteomes" id="UP001204015">
    <property type="component" value="Unassembled WGS sequence"/>
</dbReference>
<dbReference type="SUPFAM" id="SSF46548">
    <property type="entry name" value="alpha-helical ferredoxin"/>
    <property type="match status" value="1"/>
</dbReference>
<dbReference type="PANTHER" id="PTHR32479">
    <property type="entry name" value="GLYCOLATE OXIDASE IRON-SULFUR SUBUNIT"/>
    <property type="match status" value="1"/>
</dbReference>
<sequence>MSERTQTENISAHDLEKCLKCTICTVYCPVAAVEPKYRGPKEDGPDTERYRLKNPKYFDEMLKLCLNCKRCEVACPEGVKIGDIIQAARIKYSTHKPGLRDWMLANTDFVGSLATVFAPIANFSLRLGITKKVLDTTLKIDKHRQFPSYSHEKFESWYRKHALEQVAYPHHVSYFHGCYANYNYPQLGKDFVKVMNAVGYGVNLLENEKCCGVALIANGLYGQAKKQGVNNIHAMRDSIKTNEAVLTTSSTCTFTVRDEYKALLNIQNDDVREKISLATRYLYKLLEAGKIKLAFRKDFNMKVAYHTACHMERMGWAIYSIELMKMIPGLQLTVLESCCCGIAGTYGFKKENYRNSQKIGVPLFKQIKEVNPDIVATDCETCKWQIEMSTGYTVENPISLIAQAIDVEETKKLNNIEKQKL</sequence>
<dbReference type="PROSITE" id="PS51379">
    <property type="entry name" value="4FE4S_FER_2"/>
    <property type="match status" value="2"/>
</dbReference>
<dbReference type="Pfam" id="PF02754">
    <property type="entry name" value="CCG"/>
    <property type="match status" value="2"/>
</dbReference>
<keyword evidence="4" id="KW-0408">Iron</keyword>
<dbReference type="RefSeq" id="WP_252761643.1">
    <property type="nucleotide sequence ID" value="NZ_JAMXLY010000046.1"/>
</dbReference>
<evidence type="ECO:0000313" key="7">
    <source>
        <dbReference type="EMBL" id="MCO6026288.1"/>
    </source>
</evidence>
<keyword evidence="5" id="KW-0411">Iron-sulfur</keyword>
<keyword evidence="2" id="KW-0479">Metal-binding</keyword>
<dbReference type="InterPro" id="IPR017896">
    <property type="entry name" value="4Fe4S_Fe-S-bd"/>
</dbReference>
<dbReference type="PANTHER" id="PTHR32479:SF19">
    <property type="entry name" value="ANAEROBIC GLYCEROL-3-PHOSPHATE DEHYDROGENASE SUBUNIT C"/>
    <property type="match status" value="1"/>
</dbReference>
<dbReference type="Pfam" id="PF13183">
    <property type="entry name" value="Fer4_8"/>
    <property type="match status" value="1"/>
</dbReference>
<dbReference type="EC" id="1.1.5.3" evidence="7"/>
<protein>
    <submittedName>
        <fullName evidence="7">Anaerobic glycerol-3-phosphate dehydrogenase subunit GlpC</fullName>
        <ecNumber evidence="7">1.1.5.3</ecNumber>
    </submittedName>
</protein>
<evidence type="ECO:0000256" key="2">
    <source>
        <dbReference type="ARBA" id="ARBA00022723"/>
    </source>
</evidence>
<keyword evidence="3" id="KW-0677">Repeat</keyword>
<comment type="caution">
    <text evidence="7">The sequence shown here is derived from an EMBL/GenBank/DDBJ whole genome shotgun (WGS) entry which is preliminary data.</text>
</comment>
<organism evidence="7 8">
    <name type="scientific">Segatella cerevisiae</name>
    <dbReference type="NCBI Taxonomy" id="2053716"/>
    <lineage>
        <taxon>Bacteria</taxon>
        <taxon>Pseudomonadati</taxon>
        <taxon>Bacteroidota</taxon>
        <taxon>Bacteroidia</taxon>
        <taxon>Bacteroidales</taxon>
        <taxon>Prevotellaceae</taxon>
        <taxon>Segatella</taxon>
    </lineage>
</organism>
<feature type="domain" description="4Fe-4S ferredoxin-type" evidence="6">
    <location>
        <begin position="54"/>
        <end position="84"/>
    </location>
</feature>
<dbReference type="GO" id="GO:0004368">
    <property type="term" value="F:glycerol-3-phosphate dehydrogenase (quinone) activity"/>
    <property type="evidence" value="ECO:0007669"/>
    <property type="project" value="UniProtKB-EC"/>
</dbReference>
<evidence type="ECO:0000256" key="4">
    <source>
        <dbReference type="ARBA" id="ARBA00023004"/>
    </source>
</evidence>
<dbReference type="EMBL" id="JAMXLY010000046">
    <property type="protein sequence ID" value="MCO6026288.1"/>
    <property type="molecule type" value="Genomic_DNA"/>
</dbReference>
<evidence type="ECO:0000256" key="1">
    <source>
        <dbReference type="ARBA" id="ARBA00022485"/>
    </source>
</evidence>
<evidence type="ECO:0000259" key="6">
    <source>
        <dbReference type="PROSITE" id="PS51379"/>
    </source>
</evidence>
<dbReference type="InterPro" id="IPR017900">
    <property type="entry name" value="4Fe4S_Fe_S_CS"/>
</dbReference>
<dbReference type="InterPro" id="IPR009051">
    <property type="entry name" value="Helical_ferredxn"/>
</dbReference>
<accession>A0ABT1BYX2</accession>
<dbReference type="PROSITE" id="PS00198">
    <property type="entry name" value="4FE4S_FER_1"/>
    <property type="match status" value="1"/>
</dbReference>
<evidence type="ECO:0000256" key="5">
    <source>
        <dbReference type="ARBA" id="ARBA00023014"/>
    </source>
</evidence>
<dbReference type="Gene3D" id="1.10.1060.10">
    <property type="entry name" value="Alpha-helical ferredoxin"/>
    <property type="match status" value="1"/>
</dbReference>
<dbReference type="NCBIfam" id="NF008369">
    <property type="entry name" value="PRK11168.1"/>
    <property type="match status" value="1"/>
</dbReference>
<reference evidence="7 8" key="1">
    <citation type="submission" date="2022-06" db="EMBL/GenBank/DDBJ databases">
        <title>A taxonomic note on the genus Prevotella: Description of four novel genera and emended description of the genera Hallella and Xylanibacter.</title>
        <authorList>
            <person name="Hitch T.C.A."/>
        </authorList>
    </citation>
    <scope>NUCLEOTIDE SEQUENCE [LARGE SCALE GENOMIC DNA]</scope>
    <source>
        <strain evidence="7 8">DSM 100619</strain>
    </source>
</reference>
<dbReference type="InterPro" id="IPR017753">
    <property type="entry name" value="G3P_DH_GlpC_su"/>
</dbReference>
<keyword evidence="7" id="KW-0560">Oxidoreductase</keyword>
<evidence type="ECO:0000313" key="8">
    <source>
        <dbReference type="Proteomes" id="UP001204015"/>
    </source>
</evidence>
<name>A0ABT1BYX2_9BACT</name>
<gene>
    <name evidence="7" type="primary">glpC</name>
    <name evidence="7" type="ORF">NG821_10625</name>
</gene>
<feature type="domain" description="4Fe-4S ferredoxin-type" evidence="6">
    <location>
        <begin position="9"/>
        <end position="38"/>
    </location>
</feature>
<proteinExistence type="predicted"/>
<dbReference type="NCBIfam" id="TIGR03379">
    <property type="entry name" value="glycerol3P_GlpC"/>
    <property type="match status" value="1"/>
</dbReference>
<keyword evidence="8" id="KW-1185">Reference proteome</keyword>
<evidence type="ECO:0000256" key="3">
    <source>
        <dbReference type="ARBA" id="ARBA00022737"/>
    </source>
</evidence>
<dbReference type="InterPro" id="IPR004017">
    <property type="entry name" value="Cys_rich_dom"/>
</dbReference>
<keyword evidence="1" id="KW-0004">4Fe-4S</keyword>